<dbReference type="AlphaFoldDB" id="A0A1H4ZSG7"/>
<accession>A0A1H4ZSG7</accession>
<evidence type="ECO:0000313" key="2">
    <source>
        <dbReference type="Proteomes" id="UP000182375"/>
    </source>
</evidence>
<dbReference type="STRING" id="67331.SAMN04490357_4499"/>
<organism evidence="1 2">
    <name type="scientific">Streptomyces misionensis</name>
    <dbReference type="NCBI Taxonomy" id="67331"/>
    <lineage>
        <taxon>Bacteria</taxon>
        <taxon>Bacillati</taxon>
        <taxon>Actinomycetota</taxon>
        <taxon>Actinomycetes</taxon>
        <taxon>Kitasatosporales</taxon>
        <taxon>Streptomycetaceae</taxon>
        <taxon>Streptomyces</taxon>
    </lineage>
</organism>
<dbReference type="Proteomes" id="UP000182375">
    <property type="component" value="Unassembled WGS sequence"/>
</dbReference>
<evidence type="ECO:0000313" key="1">
    <source>
        <dbReference type="EMBL" id="SED32424.1"/>
    </source>
</evidence>
<dbReference type="RefSeq" id="WP_074992940.1">
    <property type="nucleotide sequence ID" value="NZ_FNTD01000004.1"/>
</dbReference>
<sequence length="142" mass="15941">MDDGPPTQLIRLADDEGNSVTVDVLGLDPRWRAGLRAEIVVRTPFVSGRIGLALTVSRLTDWGDALDRLDAGTDVAWMEMERGPYLFVQLDGERGCPEAVVEDESGSMVTVRVPVVPPDDWIADHRRRLRRIVDHWVPRLED</sequence>
<dbReference type="Pfam" id="PF19384">
    <property type="entry name" value="DUF5959"/>
    <property type="match status" value="1"/>
</dbReference>
<gene>
    <name evidence="1" type="ORF">SAMN04490357_4499</name>
</gene>
<name>A0A1H4ZSG7_9ACTN</name>
<protein>
    <submittedName>
        <fullName evidence="1">Uncharacterized protein</fullName>
    </submittedName>
</protein>
<proteinExistence type="predicted"/>
<dbReference type="InterPro" id="IPR046003">
    <property type="entry name" value="DUF5959"/>
</dbReference>
<dbReference type="EMBL" id="FNTD01000004">
    <property type="protein sequence ID" value="SED32424.1"/>
    <property type="molecule type" value="Genomic_DNA"/>
</dbReference>
<reference evidence="1 2" key="1">
    <citation type="submission" date="2016-10" db="EMBL/GenBank/DDBJ databases">
        <authorList>
            <person name="de Groot N.N."/>
        </authorList>
    </citation>
    <scope>NUCLEOTIDE SEQUENCE [LARGE SCALE GENOMIC DNA]</scope>
    <source>
        <strain evidence="1 2">DSM 40306</strain>
    </source>
</reference>
<dbReference type="GeneID" id="95513598"/>